<dbReference type="RefSeq" id="WP_136987867.1">
    <property type="nucleotide sequence ID" value="NZ_SZPQ01000001.1"/>
</dbReference>
<feature type="domain" description="HAMP" evidence="14">
    <location>
        <begin position="216"/>
        <end position="268"/>
    </location>
</feature>
<keyword evidence="2" id="KW-1003">Cell membrane</keyword>
<reference evidence="15 16" key="1">
    <citation type="submission" date="2019-04" db="EMBL/GenBank/DDBJ databases">
        <authorList>
            <person name="Li M."/>
            <person name="Gao C."/>
        </authorList>
    </citation>
    <scope>NUCLEOTIDE SEQUENCE [LARGE SCALE GENOMIC DNA]</scope>
    <source>
        <strain evidence="15 16">BGMRC 2031</strain>
    </source>
</reference>
<evidence type="ECO:0000313" key="15">
    <source>
        <dbReference type="EMBL" id="TKI08576.1"/>
    </source>
</evidence>
<feature type="transmembrane region" description="Helical" evidence="12">
    <location>
        <begin position="194"/>
        <end position="214"/>
    </location>
</feature>
<dbReference type="Gene3D" id="1.10.287.950">
    <property type="entry name" value="Methyl-accepting chemotaxis protein"/>
    <property type="match status" value="1"/>
</dbReference>
<dbReference type="PANTHER" id="PTHR43531">
    <property type="entry name" value="PROTEIN ICFG"/>
    <property type="match status" value="1"/>
</dbReference>
<evidence type="ECO:0000256" key="12">
    <source>
        <dbReference type="SAM" id="Phobius"/>
    </source>
</evidence>
<protein>
    <submittedName>
        <fullName evidence="15">HAMP domain-containing protein</fullName>
    </submittedName>
</protein>
<dbReference type="Proteomes" id="UP000305202">
    <property type="component" value="Unassembled WGS sequence"/>
</dbReference>
<evidence type="ECO:0000256" key="5">
    <source>
        <dbReference type="ARBA" id="ARBA00022519"/>
    </source>
</evidence>
<dbReference type="Gene3D" id="1.20.120.30">
    <property type="entry name" value="Aspartate receptor, ligand-binding domain"/>
    <property type="match status" value="1"/>
</dbReference>
<feature type="domain" description="Methyl-accepting transducer" evidence="13">
    <location>
        <begin position="273"/>
        <end position="502"/>
    </location>
</feature>
<dbReference type="PANTHER" id="PTHR43531:SF14">
    <property type="entry name" value="METHYL-ACCEPTING CHEMOTAXIS PROTEIN I-RELATED"/>
    <property type="match status" value="1"/>
</dbReference>
<dbReference type="InterPro" id="IPR004089">
    <property type="entry name" value="MCPsignal_dom"/>
</dbReference>
<keyword evidence="16" id="KW-1185">Reference proteome</keyword>
<comment type="similarity">
    <text evidence="10">Belongs to the methyl-accepting chemotaxis (MCP) protein family.</text>
</comment>
<evidence type="ECO:0000256" key="3">
    <source>
        <dbReference type="ARBA" id="ARBA00022481"/>
    </source>
</evidence>
<sequence>MLKNITVKAGLFAWMGLVAIIIFIISGMSVHSIRQSVNSLHKVNQIQGVELGYLNRAYNASLRARTEASLAVRKYETGLTDEGKAATVQAAALAQKADESMNAFLAVGTLTPQGAERARQMRDAYRRYDHQGLKPVLAALNDANTAAYFHLLETTLTPLSNEMDSQLDKFQQLALQTGQDIQKTAERAARLQQILILAACAVTLALGLVAWLAVRRFVLRPLDGAIEHLEQIAAGDLYHPISAGRNNELGRLSRAMLQMQDALAGAVSEVREAGSQIDIGTRELSAGNTDLSRRTEASAAALEETAASMEQLTQTVKLNAEHARKAHELAKEVSDIADKGSEAVCYMIEKMQAISASSSRIADILGVIDGIAFQTNILALNAAVEAARAGEQGRGFAVVAGEVRSLAHRCAQAAKEIKALIQESQGRVGEGSEMAQTAGETMDEISEEVMRVTRLMREISNATDEQSRGIEQVSLAVSQMDAMAQQNASLVEESSAATESLQSQSRQLTHSMALFHLEENVEEAEIVEIEEAAA</sequence>
<dbReference type="InterPro" id="IPR035440">
    <property type="entry name" value="4HB_MCP_dom_sf"/>
</dbReference>
<gene>
    <name evidence="15" type="ORF">FCN80_00505</name>
</gene>
<evidence type="ECO:0000256" key="1">
    <source>
        <dbReference type="ARBA" id="ARBA00004429"/>
    </source>
</evidence>
<dbReference type="SMART" id="SM00304">
    <property type="entry name" value="HAMP"/>
    <property type="match status" value="1"/>
</dbReference>
<dbReference type="CDD" id="cd06225">
    <property type="entry name" value="HAMP"/>
    <property type="match status" value="1"/>
</dbReference>
<evidence type="ECO:0000256" key="6">
    <source>
        <dbReference type="ARBA" id="ARBA00022692"/>
    </source>
</evidence>
<keyword evidence="3" id="KW-0488">Methylation</keyword>
<keyword evidence="8 12" id="KW-0472">Membrane</keyword>
<evidence type="ECO:0000259" key="14">
    <source>
        <dbReference type="PROSITE" id="PS50885"/>
    </source>
</evidence>
<evidence type="ECO:0000313" key="16">
    <source>
        <dbReference type="Proteomes" id="UP000305202"/>
    </source>
</evidence>
<evidence type="ECO:0000256" key="9">
    <source>
        <dbReference type="ARBA" id="ARBA00023224"/>
    </source>
</evidence>
<evidence type="ECO:0000256" key="8">
    <source>
        <dbReference type="ARBA" id="ARBA00023136"/>
    </source>
</evidence>
<dbReference type="PROSITE" id="PS50885">
    <property type="entry name" value="HAMP"/>
    <property type="match status" value="1"/>
</dbReference>
<evidence type="ECO:0000256" key="4">
    <source>
        <dbReference type="ARBA" id="ARBA00022500"/>
    </source>
</evidence>
<accession>A0ABY2SS94</accession>
<evidence type="ECO:0000256" key="2">
    <source>
        <dbReference type="ARBA" id="ARBA00022475"/>
    </source>
</evidence>
<dbReference type="SMART" id="SM00283">
    <property type="entry name" value="MA"/>
    <property type="match status" value="1"/>
</dbReference>
<evidence type="ECO:0000256" key="10">
    <source>
        <dbReference type="ARBA" id="ARBA00029447"/>
    </source>
</evidence>
<dbReference type="Pfam" id="PF02203">
    <property type="entry name" value="TarH"/>
    <property type="match status" value="1"/>
</dbReference>
<dbReference type="InterPro" id="IPR004090">
    <property type="entry name" value="Chemotax_Me-accpt_rcpt"/>
</dbReference>
<dbReference type="InterPro" id="IPR051310">
    <property type="entry name" value="MCP_chemotaxis"/>
</dbReference>
<keyword evidence="5" id="KW-0997">Cell inner membrane</keyword>
<keyword evidence="4" id="KW-0145">Chemotaxis</keyword>
<name>A0ABY2SS94_9HYPH</name>
<evidence type="ECO:0000259" key="13">
    <source>
        <dbReference type="PROSITE" id="PS50111"/>
    </source>
</evidence>
<dbReference type="Pfam" id="PF00015">
    <property type="entry name" value="MCPsignal"/>
    <property type="match status" value="1"/>
</dbReference>
<keyword evidence="6 12" id="KW-0812">Transmembrane</keyword>
<comment type="subcellular location">
    <subcellularLocation>
        <location evidence="1">Cell inner membrane</location>
        <topology evidence="1">Multi-pass membrane protein</topology>
    </subcellularLocation>
</comment>
<dbReference type="Pfam" id="PF00672">
    <property type="entry name" value="HAMP"/>
    <property type="match status" value="1"/>
</dbReference>
<comment type="caution">
    <text evidence="15">The sequence shown here is derived from an EMBL/GenBank/DDBJ whole genome shotgun (WGS) entry which is preliminary data.</text>
</comment>
<dbReference type="SUPFAM" id="SSF47170">
    <property type="entry name" value="Aspartate receptor, ligand-binding domain"/>
    <property type="match status" value="1"/>
</dbReference>
<keyword evidence="9 11" id="KW-0807">Transducer</keyword>
<dbReference type="PROSITE" id="PS50111">
    <property type="entry name" value="CHEMOTAXIS_TRANSDUC_2"/>
    <property type="match status" value="1"/>
</dbReference>
<organism evidence="15 16">
    <name type="scientific">Martelella alba</name>
    <dbReference type="NCBI Taxonomy" id="2590451"/>
    <lineage>
        <taxon>Bacteria</taxon>
        <taxon>Pseudomonadati</taxon>
        <taxon>Pseudomonadota</taxon>
        <taxon>Alphaproteobacteria</taxon>
        <taxon>Hyphomicrobiales</taxon>
        <taxon>Aurantimonadaceae</taxon>
        <taxon>Martelella</taxon>
    </lineage>
</organism>
<keyword evidence="7 12" id="KW-1133">Transmembrane helix</keyword>
<dbReference type="EMBL" id="SZPQ01000001">
    <property type="protein sequence ID" value="TKI08576.1"/>
    <property type="molecule type" value="Genomic_DNA"/>
</dbReference>
<dbReference type="InterPro" id="IPR003660">
    <property type="entry name" value="HAMP_dom"/>
</dbReference>
<dbReference type="InterPro" id="IPR003122">
    <property type="entry name" value="Tar_rcpt_lig-bd"/>
</dbReference>
<feature type="transmembrane region" description="Helical" evidence="12">
    <location>
        <begin position="12"/>
        <end position="33"/>
    </location>
</feature>
<proteinExistence type="inferred from homology"/>
<dbReference type="PRINTS" id="PR00260">
    <property type="entry name" value="CHEMTRNSDUCR"/>
</dbReference>
<evidence type="ECO:0000256" key="11">
    <source>
        <dbReference type="PROSITE-ProRule" id="PRU00284"/>
    </source>
</evidence>
<evidence type="ECO:0000256" key="7">
    <source>
        <dbReference type="ARBA" id="ARBA00022989"/>
    </source>
</evidence>
<dbReference type="CDD" id="cd11386">
    <property type="entry name" value="MCP_signal"/>
    <property type="match status" value="1"/>
</dbReference>
<dbReference type="SUPFAM" id="SSF58104">
    <property type="entry name" value="Methyl-accepting chemotaxis protein (MCP) signaling domain"/>
    <property type="match status" value="1"/>
</dbReference>